<reference evidence="2 3" key="1">
    <citation type="submission" date="2016-10" db="EMBL/GenBank/DDBJ databases">
        <authorList>
            <person name="de Groot N.N."/>
        </authorList>
    </citation>
    <scope>NUCLEOTIDE SEQUENCE [LARGE SCALE GENOMIC DNA]</scope>
    <source>
        <strain evidence="2 3">CGMCC 4.5506</strain>
    </source>
</reference>
<sequence length="145" mass="15981">MATPRLPDTDYSPLLRTDFTDDEAWSGLLAEIGHDWLTVMADPAHEGLSVPELVALVPEDRSYPVLAVADDVTFSAAERTLLLVDVDEEPGRSFRAVPEAFSSAIGNLAIQNQSFEDYLGMVDDSGVYRLSDRHRQALAELRGFN</sequence>
<dbReference type="RefSeq" id="WP_143021381.1">
    <property type="nucleotide sequence ID" value="NZ_CP016353.1"/>
</dbReference>
<dbReference type="Proteomes" id="UP000199494">
    <property type="component" value="Unassembled WGS sequence"/>
</dbReference>
<dbReference type="STRING" id="530584.SAMN05421630_106103"/>
<protein>
    <recommendedName>
        <fullName evidence="1">DUF6924 domain-containing protein</fullName>
    </recommendedName>
</protein>
<accession>A0A1G6SBE2</accession>
<dbReference type="InterPro" id="IPR053832">
    <property type="entry name" value="DUF6924"/>
</dbReference>
<organism evidence="2 3">
    <name type="scientific">Prauserella marina</name>
    <dbReference type="NCBI Taxonomy" id="530584"/>
    <lineage>
        <taxon>Bacteria</taxon>
        <taxon>Bacillati</taxon>
        <taxon>Actinomycetota</taxon>
        <taxon>Actinomycetes</taxon>
        <taxon>Pseudonocardiales</taxon>
        <taxon>Pseudonocardiaceae</taxon>
        <taxon>Prauserella</taxon>
    </lineage>
</organism>
<dbReference type="Pfam" id="PF21962">
    <property type="entry name" value="DUF6924"/>
    <property type="match status" value="1"/>
</dbReference>
<keyword evidence="3" id="KW-1185">Reference proteome</keyword>
<evidence type="ECO:0000313" key="2">
    <source>
        <dbReference type="EMBL" id="SDD14230.1"/>
    </source>
</evidence>
<dbReference type="EMBL" id="FMZE01000006">
    <property type="protein sequence ID" value="SDD14230.1"/>
    <property type="molecule type" value="Genomic_DNA"/>
</dbReference>
<feature type="domain" description="DUF6924" evidence="1">
    <location>
        <begin position="12"/>
        <end position="129"/>
    </location>
</feature>
<dbReference type="OrthoDB" id="7854965at2"/>
<dbReference type="AlphaFoldDB" id="A0A1G6SBE2"/>
<name>A0A1G6SBE2_9PSEU</name>
<gene>
    <name evidence="2" type="ORF">SAMN05421630_106103</name>
</gene>
<proteinExistence type="predicted"/>
<evidence type="ECO:0000259" key="1">
    <source>
        <dbReference type="Pfam" id="PF21962"/>
    </source>
</evidence>
<evidence type="ECO:0000313" key="3">
    <source>
        <dbReference type="Proteomes" id="UP000199494"/>
    </source>
</evidence>